<evidence type="ECO:0000313" key="2">
    <source>
        <dbReference type="Proteomes" id="UP000254134"/>
    </source>
</evidence>
<comment type="caution">
    <text evidence="1">The sequence shown here is derived from an EMBL/GenBank/DDBJ whole genome shotgun (WGS) entry which is preliminary data.</text>
</comment>
<name>A0A7M2YU82_9ACTN</name>
<gene>
    <name evidence="1" type="ORF">Gocc_2900</name>
</gene>
<dbReference type="RefSeq" id="WP_114797292.1">
    <property type="nucleotide sequence ID" value="NZ_QQZY01000010.1"/>
</dbReference>
<reference evidence="1 2" key="1">
    <citation type="submission" date="2018-07" db="EMBL/GenBank/DDBJ databases">
        <title>High-quality-draft genome sequence of Gaiella occulta.</title>
        <authorList>
            <person name="Severino R."/>
            <person name="Froufe H.J.C."/>
            <person name="Rainey F.A."/>
            <person name="Barroso C."/>
            <person name="Albuquerque L."/>
            <person name="Lobo-Da-Cunha A."/>
            <person name="Da Costa M.S."/>
            <person name="Egas C."/>
        </authorList>
    </citation>
    <scope>NUCLEOTIDE SEQUENCE [LARGE SCALE GENOMIC DNA]</scope>
    <source>
        <strain evidence="1 2">F2-233</strain>
    </source>
</reference>
<dbReference type="OrthoDB" id="3267958at2"/>
<protein>
    <submittedName>
        <fullName evidence="1">Phage Mu/F-like protein</fullName>
    </submittedName>
</protein>
<sequence>MTVAVELLVGRELTESERAIDVVRLDRALAAAKDDLNAAIHDEMLRAVLVWVATGSPPRLGVSQAMRDVLDRLHDLGREEGWLELERLGYDLTGRRHYVEEGPSDRDVPGYLTRNLRGVEVRIEDELVRADLAGASQQAVARAVMEIPGARDIASRAISTALINGFAQTFEQNADLVSGWAYTAVLDAGTCEVCRPLDGTVYDTLDELFRVLPNFGPNPRCYGGGRCRCRAVPLPAGHAQDQRRPYSAQFELPADYSYTRGEVQDAIAAAGSLHDLPTGAAAAKVIVDHALPADNPGFYDAQTLEIHIAAAADTPAMTFLHEAGHYISHQALGQPGELSALTEELEPWRQAVGETESIRLLLALLDLDEIPAVTGSGERVRVPVDHDFLLYLLHPEEVWARSYAQWVATRSGNQTLLRQLHLDRRGLYPMQWEDDDFEPVARAIDRIMEQLGWTI</sequence>
<dbReference type="AlphaFoldDB" id="A0A7M2YU82"/>
<organism evidence="1 2">
    <name type="scientific">Gaiella occulta</name>
    <dbReference type="NCBI Taxonomy" id="1002870"/>
    <lineage>
        <taxon>Bacteria</taxon>
        <taxon>Bacillati</taxon>
        <taxon>Actinomycetota</taxon>
        <taxon>Thermoleophilia</taxon>
        <taxon>Gaiellales</taxon>
        <taxon>Gaiellaceae</taxon>
        <taxon>Gaiella</taxon>
    </lineage>
</organism>
<evidence type="ECO:0000313" key="1">
    <source>
        <dbReference type="EMBL" id="RDI73300.1"/>
    </source>
</evidence>
<dbReference type="EMBL" id="QQZY01000010">
    <property type="protein sequence ID" value="RDI73300.1"/>
    <property type="molecule type" value="Genomic_DNA"/>
</dbReference>
<accession>A0A7M2YU82</accession>
<dbReference type="Proteomes" id="UP000254134">
    <property type="component" value="Unassembled WGS sequence"/>
</dbReference>
<reference evidence="2" key="2">
    <citation type="journal article" date="2019" name="MicrobiologyOpen">
        <title>High-quality draft genome sequence of Gaiella occulta isolated from a 150 meter deep mineral water borehole and comparison with the genome sequences of other deep-branching lineages of the phylum Actinobacteria.</title>
        <authorList>
            <person name="Severino R."/>
            <person name="Froufe H.J.C."/>
            <person name="Barroso C."/>
            <person name="Albuquerque L."/>
            <person name="Lobo-da-Cunha A."/>
            <person name="da Costa M.S."/>
            <person name="Egas C."/>
        </authorList>
    </citation>
    <scope>NUCLEOTIDE SEQUENCE [LARGE SCALE GENOMIC DNA]</scope>
    <source>
        <strain evidence="2">F2-233</strain>
    </source>
</reference>
<proteinExistence type="predicted"/>
<keyword evidence="2" id="KW-1185">Reference proteome</keyword>